<dbReference type="PANTHER" id="PTHR14083">
    <property type="entry name" value="YIP1 INTERACTING FACTOR HOMOLOG YIF1 PROTEIN"/>
    <property type="match status" value="1"/>
</dbReference>
<keyword evidence="10 11" id="KW-0472">Membrane</keyword>
<dbReference type="AlphaFoldDB" id="A0AAV9XYL9"/>
<organism evidence="12 13">
    <name type="scientific">Cryptosporidium xiaoi</name>
    <dbReference type="NCBI Taxonomy" id="659607"/>
    <lineage>
        <taxon>Eukaryota</taxon>
        <taxon>Sar</taxon>
        <taxon>Alveolata</taxon>
        <taxon>Apicomplexa</taxon>
        <taxon>Conoidasida</taxon>
        <taxon>Coccidia</taxon>
        <taxon>Eucoccidiorida</taxon>
        <taxon>Eimeriorina</taxon>
        <taxon>Cryptosporidiidae</taxon>
        <taxon>Cryptosporidium</taxon>
    </lineage>
</organism>
<comment type="subcellular location">
    <subcellularLocation>
        <location evidence="1">Endoplasmic reticulum membrane</location>
        <topology evidence="1">Multi-pass membrane protein</topology>
    </subcellularLocation>
    <subcellularLocation>
        <location evidence="2">Golgi apparatus membrane</location>
        <topology evidence="2">Multi-pass membrane protein</topology>
    </subcellularLocation>
</comment>
<evidence type="ECO:0000256" key="2">
    <source>
        <dbReference type="ARBA" id="ARBA00004653"/>
    </source>
</evidence>
<feature type="transmembrane region" description="Helical" evidence="11">
    <location>
        <begin position="352"/>
        <end position="374"/>
    </location>
</feature>
<comment type="similarity">
    <text evidence="3">Belongs to the YIF1 family.</text>
</comment>
<evidence type="ECO:0000256" key="5">
    <source>
        <dbReference type="ARBA" id="ARBA00022692"/>
    </source>
</evidence>
<reference evidence="12 13" key="1">
    <citation type="submission" date="2023-10" db="EMBL/GenBank/DDBJ databases">
        <title>Comparative genomics analysis reveals potential genetic determinants of host preference in Cryptosporidium xiaoi.</title>
        <authorList>
            <person name="Xiao L."/>
            <person name="Li J."/>
        </authorList>
    </citation>
    <scope>NUCLEOTIDE SEQUENCE [LARGE SCALE GENOMIC DNA]</scope>
    <source>
        <strain evidence="12 13">52996</strain>
    </source>
</reference>
<feature type="transmembrane region" description="Helical" evidence="11">
    <location>
        <begin position="451"/>
        <end position="470"/>
    </location>
</feature>
<keyword evidence="4" id="KW-0813">Transport</keyword>
<evidence type="ECO:0000256" key="4">
    <source>
        <dbReference type="ARBA" id="ARBA00022448"/>
    </source>
</evidence>
<evidence type="ECO:0000313" key="12">
    <source>
        <dbReference type="EMBL" id="KAK6587551.1"/>
    </source>
</evidence>
<evidence type="ECO:0000256" key="7">
    <source>
        <dbReference type="ARBA" id="ARBA00022927"/>
    </source>
</evidence>
<evidence type="ECO:0000313" key="13">
    <source>
        <dbReference type="Proteomes" id="UP001311799"/>
    </source>
</evidence>
<comment type="caution">
    <text evidence="12">The sequence shown here is derived from an EMBL/GenBank/DDBJ whole genome shotgun (WGS) entry which is preliminary data.</text>
</comment>
<dbReference type="PANTHER" id="PTHR14083:SF0">
    <property type="entry name" value="YIP1D-INTERACTING FACTOR 1, ISOFORM C"/>
    <property type="match status" value="1"/>
</dbReference>
<keyword evidence="8 11" id="KW-1133">Transmembrane helix</keyword>
<accession>A0AAV9XYL9</accession>
<dbReference type="GO" id="GO:0005793">
    <property type="term" value="C:endoplasmic reticulum-Golgi intermediate compartment"/>
    <property type="evidence" value="ECO:0007669"/>
    <property type="project" value="TreeGrafter"/>
</dbReference>
<dbReference type="EMBL" id="JAWDEY010000037">
    <property type="protein sequence ID" value="KAK6587551.1"/>
    <property type="molecule type" value="Genomic_DNA"/>
</dbReference>
<dbReference type="GO" id="GO:0015031">
    <property type="term" value="P:protein transport"/>
    <property type="evidence" value="ECO:0007669"/>
    <property type="project" value="UniProtKB-KW"/>
</dbReference>
<keyword evidence="9" id="KW-0333">Golgi apparatus</keyword>
<dbReference type="GO" id="GO:0006888">
    <property type="term" value="P:endoplasmic reticulum to Golgi vesicle-mediated transport"/>
    <property type="evidence" value="ECO:0007669"/>
    <property type="project" value="InterPro"/>
</dbReference>
<evidence type="ECO:0000256" key="11">
    <source>
        <dbReference type="SAM" id="Phobius"/>
    </source>
</evidence>
<gene>
    <name evidence="12" type="ORF">RS030_91553</name>
</gene>
<dbReference type="GO" id="GO:0005789">
    <property type="term" value="C:endoplasmic reticulum membrane"/>
    <property type="evidence" value="ECO:0007669"/>
    <property type="project" value="UniProtKB-SubCell"/>
</dbReference>
<feature type="transmembrane region" description="Helical" evidence="11">
    <location>
        <begin position="411"/>
        <end position="431"/>
    </location>
</feature>
<dbReference type="GO" id="GO:0000139">
    <property type="term" value="C:Golgi membrane"/>
    <property type="evidence" value="ECO:0007669"/>
    <property type="project" value="UniProtKB-SubCell"/>
</dbReference>
<dbReference type="Proteomes" id="UP001311799">
    <property type="component" value="Unassembled WGS sequence"/>
</dbReference>
<evidence type="ECO:0000256" key="1">
    <source>
        <dbReference type="ARBA" id="ARBA00004477"/>
    </source>
</evidence>
<name>A0AAV9XYL9_9CRYT</name>
<keyword evidence="6" id="KW-0256">Endoplasmic reticulum</keyword>
<dbReference type="Pfam" id="PF03878">
    <property type="entry name" value="YIF1"/>
    <property type="match status" value="1"/>
</dbReference>
<dbReference type="InterPro" id="IPR005578">
    <property type="entry name" value="Yif1_fam"/>
</dbReference>
<keyword evidence="7" id="KW-0653">Protein transport</keyword>
<evidence type="ECO:0000256" key="10">
    <source>
        <dbReference type="ARBA" id="ARBA00023136"/>
    </source>
</evidence>
<evidence type="ECO:0000256" key="3">
    <source>
        <dbReference type="ARBA" id="ARBA00009727"/>
    </source>
</evidence>
<feature type="transmembrane region" description="Helical" evidence="11">
    <location>
        <begin position="319"/>
        <end position="340"/>
    </location>
</feature>
<dbReference type="GO" id="GO:0030134">
    <property type="term" value="C:COPII-coated ER to Golgi transport vesicle"/>
    <property type="evidence" value="ECO:0007669"/>
    <property type="project" value="TreeGrafter"/>
</dbReference>
<keyword evidence="13" id="KW-1185">Reference proteome</keyword>
<evidence type="ECO:0000256" key="9">
    <source>
        <dbReference type="ARBA" id="ARBA00023034"/>
    </source>
</evidence>
<protein>
    <submittedName>
        <fullName evidence="12">Transmembrane domain protein</fullName>
    </submittedName>
</protein>
<feature type="transmembrane region" description="Helical" evidence="11">
    <location>
        <begin position="386"/>
        <end position="404"/>
    </location>
</feature>
<evidence type="ECO:0000256" key="8">
    <source>
        <dbReference type="ARBA" id="ARBA00022989"/>
    </source>
</evidence>
<proteinExistence type="inferred from homology"/>
<evidence type="ECO:0000256" key="6">
    <source>
        <dbReference type="ARBA" id="ARBA00022824"/>
    </source>
</evidence>
<keyword evidence="5 11" id="KW-0812">Transmembrane</keyword>
<sequence>MSNIDYNNHINRKRDNGIVGNYGNSSINKPLNNPFNVNNHIDSGFQSGPHNDFAGGSNGAYGMNTNKHQTNYYNWGNQNLNGNCLSNPGVSGNNNVFNTNVTAPIGGVRNNDISDNLFSGLGGTIDGGNYGNSVNNEAISGNSYGSFSSQNNNNLSGYISNLNSNSDKNTFGSGFESVSGKIGNNNTTSTNDNTQSFTSQFENNSSNFGILNFNNNTTSQLVMGIVSNTVKETAGLNSEKISQLQLWFPQTIASLKSHFVVSHEYVLKKLLFMICPFITFFTHGNNINSRSLSYENYQTSISSRGESDMSTLPTLFSDLYIPLMGFITYVLADGVINGVFSQFNPQMLGSTATFSIVLLIAEVILFQLGSYIFAGRVLTTLDLFSSMGYKYTSIVLCDIILLFIGGKRNHVFWFFFIYISLSSSLVVYLMLKVISNHKLSNQYSMIQQSGLTFVIIIFSIIQIPLCWILLPSV</sequence>